<evidence type="ECO:0000313" key="2">
    <source>
        <dbReference type="EMBL" id="RYU76381.1"/>
    </source>
</evidence>
<dbReference type="RefSeq" id="WP_129922846.1">
    <property type="nucleotide sequence ID" value="NZ_SEWE01000058.1"/>
</dbReference>
<comment type="caution">
    <text evidence="2">The sequence shown here is derived from an EMBL/GenBank/DDBJ whole genome shotgun (WGS) entry which is preliminary data.</text>
</comment>
<dbReference type="OrthoDB" id="5562884at2"/>
<reference evidence="2 3" key="1">
    <citation type="submission" date="2019-02" db="EMBL/GenBank/DDBJ databases">
        <title>Bacterial novel species isolated from soil.</title>
        <authorList>
            <person name="Jung H.-Y."/>
        </authorList>
    </citation>
    <scope>NUCLEOTIDE SEQUENCE [LARGE SCALE GENOMIC DNA]</scope>
    <source>
        <strain evidence="2 3">1-3-3-3</strain>
    </source>
</reference>
<dbReference type="Proteomes" id="UP000294155">
    <property type="component" value="Unassembled WGS sequence"/>
</dbReference>
<feature type="chain" id="PRO_5020662488" evidence="1">
    <location>
        <begin position="25"/>
        <end position="304"/>
    </location>
</feature>
<gene>
    <name evidence="2" type="ORF">EWM57_18765</name>
</gene>
<protein>
    <submittedName>
        <fullName evidence="2">Uncharacterized protein</fullName>
    </submittedName>
</protein>
<dbReference type="AlphaFoldDB" id="A0A4Q5L741"/>
<dbReference type="EMBL" id="SEWE01000058">
    <property type="protein sequence ID" value="RYU76381.1"/>
    <property type="molecule type" value="Genomic_DNA"/>
</dbReference>
<proteinExistence type="predicted"/>
<organism evidence="2 3">
    <name type="scientific">Hymenobacter persicinus</name>
    <dbReference type="NCBI Taxonomy" id="2025506"/>
    <lineage>
        <taxon>Bacteria</taxon>
        <taxon>Pseudomonadati</taxon>
        <taxon>Bacteroidota</taxon>
        <taxon>Cytophagia</taxon>
        <taxon>Cytophagales</taxon>
        <taxon>Hymenobacteraceae</taxon>
        <taxon>Hymenobacter</taxon>
    </lineage>
</organism>
<keyword evidence="3" id="KW-1185">Reference proteome</keyword>
<keyword evidence="1" id="KW-0732">Signal</keyword>
<feature type="signal peptide" evidence="1">
    <location>
        <begin position="1"/>
        <end position="24"/>
    </location>
</feature>
<name>A0A4Q5L741_9BACT</name>
<sequence length="304" mass="32626">MQQFYRFSLLLAVATLATAPTAGAQSLVSGFMSGKGNGSVVVSGTTEKYQKVFIPARKIDTVPLFRRVQINSLNLFGTYGITDKIEVVVSLPYIHSEGQADSTVIEDYRARKPGKDYTNTRSGLQDASVYLKFKTYSLEAGENIVDLLGAIGISTPASNYENKTGEEYIIAIGNRATKLTALGIAQVKTPSGVFFTGQAGYSLRSGLVPNAFVAETKLGYAGRKLYADAYVAFQESSRSGTDIVQGGFTDFYFPATRVNYTRLGMSLYRPVAKGLGIVAGASVYVAGRNLGQSKAFSGGLSYNF</sequence>
<evidence type="ECO:0000313" key="3">
    <source>
        <dbReference type="Proteomes" id="UP000294155"/>
    </source>
</evidence>
<evidence type="ECO:0000256" key="1">
    <source>
        <dbReference type="SAM" id="SignalP"/>
    </source>
</evidence>
<accession>A0A4Q5L741</accession>